<accession>A0ABV5FAI1</accession>
<keyword evidence="4 10" id="KW-0808">Transferase</keyword>
<feature type="site" description="Interaction with substrate tRNA" evidence="10">
    <location>
        <position position="104"/>
    </location>
</feature>
<comment type="subunit">
    <text evidence="10">Monomer.</text>
</comment>
<comment type="similarity">
    <text evidence="3 10 13">Belongs to the IPP transferase family.</text>
</comment>
<dbReference type="Gene3D" id="3.40.50.300">
    <property type="entry name" value="P-loop containing nucleotide triphosphate hydrolases"/>
    <property type="match status" value="1"/>
</dbReference>
<dbReference type="EMBL" id="JBHMFC010000021">
    <property type="protein sequence ID" value="MFB9056463.1"/>
    <property type="molecule type" value="Genomic_DNA"/>
</dbReference>
<evidence type="ECO:0000256" key="4">
    <source>
        <dbReference type="ARBA" id="ARBA00022679"/>
    </source>
</evidence>
<dbReference type="HAMAP" id="MF_00185">
    <property type="entry name" value="IPP_trans"/>
    <property type="match status" value="1"/>
</dbReference>
<dbReference type="InterPro" id="IPR018022">
    <property type="entry name" value="IPT"/>
</dbReference>
<feature type="binding site" evidence="10">
    <location>
        <begin position="13"/>
        <end position="20"/>
    </location>
    <ligand>
        <name>ATP</name>
        <dbReference type="ChEBI" id="CHEBI:30616"/>
    </ligand>
</feature>
<dbReference type="EC" id="2.5.1.75" evidence="10"/>
<feature type="region of interest" description="Interaction with substrate tRNA" evidence="10">
    <location>
        <begin position="38"/>
        <end position="41"/>
    </location>
</feature>
<keyword evidence="5 10" id="KW-0819">tRNA processing</keyword>
<dbReference type="PANTHER" id="PTHR11088:SF60">
    <property type="entry name" value="TRNA DIMETHYLALLYLTRANSFERASE"/>
    <property type="match status" value="1"/>
</dbReference>
<evidence type="ECO:0000256" key="6">
    <source>
        <dbReference type="ARBA" id="ARBA00022741"/>
    </source>
</evidence>
<evidence type="ECO:0000256" key="2">
    <source>
        <dbReference type="ARBA" id="ARBA00003213"/>
    </source>
</evidence>
<comment type="function">
    <text evidence="2 10 12">Catalyzes the transfer of a dimethylallyl group onto the adenine at position 37 in tRNAs that read codons beginning with uridine, leading to the formation of N6-(dimethylallyl)adenosine (i(6)A).</text>
</comment>
<evidence type="ECO:0000313" key="14">
    <source>
        <dbReference type="EMBL" id="MFB9056463.1"/>
    </source>
</evidence>
<keyword evidence="15" id="KW-1185">Reference proteome</keyword>
<keyword evidence="6 10" id="KW-0547">Nucleotide-binding</keyword>
<comment type="caution">
    <text evidence="14">The sequence shown here is derived from an EMBL/GenBank/DDBJ whole genome shotgun (WGS) entry which is preliminary data.</text>
</comment>
<evidence type="ECO:0000256" key="11">
    <source>
        <dbReference type="RuleBase" id="RU003783"/>
    </source>
</evidence>
<dbReference type="InterPro" id="IPR027417">
    <property type="entry name" value="P-loop_NTPase"/>
</dbReference>
<dbReference type="NCBIfam" id="TIGR00174">
    <property type="entry name" value="miaA"/>
    <property type="match status" value="1"/>
</dbReference>
<keyword evidence="7 10" id="KW-0067">ATP-binding</keyword>
<evidence type="ECO:0000256" key="13">
    <source>
        <dbReference type="RuleBase" id="RU003785"/>
    </source>
</evidence>
<dbReference type="PANTHER" id="PTHR11088">
    <property type="entry name" value="TRNA DIMETHYLALLYLTRANSFERASE"/>
    <property type="match status" value="1"/>
</dbReference>
<dbReference type="SUPFAM" id="SSF52540">
    <property type="entry name" value="P-loop containing nucleoside triphosphate hydrolases"/>
    <property type="match status" value="2"/>
</dbReference>
<evidence type="ECO:0000256" key="9">
    <source>
        <dbReference type="ARBA" id="ARBA00049563"/>
    </source>
</evidence>
<dbReference type="RefSeq" id="WP_379860712.1">
    <property type="nucleotide sequence ID" value="NZ_JBHMFC010000021.1"/>
</dbReference>
<feature type="site" description="Interaction with substrate tRNA" evidence="10">
    <location>
        <position position="126"/>
    </location>
</feature>
<dbReference type="Pfam" id="PF01715">
    <property type="entry name" value="IPPT"/>
    <property type="match status" value="1"/>
</dbReference>
<keyword evidence="8 10" id="KW-0460">Magnesium</keyword>
<evidence type="ECO:0000313" key="15">
    <source>
        <dbReference type="Proteomes" id="UP001589585"/>
    </source>
</evidence>
<comment type="cofactor">
    <cofactor evidence="1 10">
        <name>Mg(2+)</name>
        <dbReference type="ChEBI" id="CHEBI:18420"/>
    </cofactor>
</comment>
<name>A0ABV5FAI1_9FLAO</name>
<protein>
    <recommendedName>
        <fullName evidence="10">tRNA dimethylallyltransferase</fullName>
        <ecNumber evidence="10">2.5.1.75</ecNumber>
    </recommendedName>
    <alternativeName>
        <fullName evidence="10">Dimethylallyl diphosphate:tRNA dimethylallyltransferase</fullName>
        <shortName evidence="10">DMAPP:tRNA dimethylallyltransferase</shortName>
        <shortName evidence="10">DMATase</shortName>
    </alternativeName>
    <alternativeName>
        <fullName evidence="10">Isopentenyl-diphosphate:tRNA isopentenyltransferase</fullName>
        <shortName evidence="10">IPP transferase</shortName>
        <shortName evidence="10">IPPT</shortName>
        <shortName evidence="10">IPTase</shortName>
    </alternativeName>
</protein>
<gene>
    <name evidence="10 14" type="primary">miaA</name>
    <name evidence="14" type="ORF">ACFFU9_06855</name>
</gene>
<comment type="caution">
    <text evidence="10">Lacks conserved residue(s) required for the propagation of feature annotation.</text>
</comment>
<evidence type="ECO:0000256" key="3">
    <source>
        <dbReference type="ARBA" id="ARBA00005842"/>
    </source>
</evidence>
<dbReference type="InterPro" id="IPR039657">
    <property type="entry name" value="Dimethylallyltransferase"/>
</dbReference>
<evidence type="ECO:0000256" key="10">
    <source>
        <dbReference type="HAMAP-Rule" id="MF_00185"/>
    </source>
</evidence>
<reference evidence="14 15" key="1">
    <citation type="submission" date="2024-09" db="EMBL/GenBank/DDBJ databases">
        <authorList>
            <person name="Sun Q."/>
            <person name="Mori K."/>
        </authorList>
    </citation>
    <scope>NUCLEOTIDE SEQUENCE [LARGE SCALE GENOMIC DNA]</scope>
    <source>
        <strain evidence="14 15">CECT 8622</strain>
    </source>
</reference>
<evidence type="ECO:0000256" key="8">
    <source>
        <dbReference type="ARBA" id="ARBA00022842"/>
    </source>
</evidence>
<dbReference type="Gene3D" id="1.10.20.140">
    <property type="match status" value="1"/>
</dbReference>
<proteinExistence type="inferred from homology"/>
<sequence>MNLQFKYLISIVGPTAIGKTALSIKLAKHFNTEIVSADSRQFYNDMTIGTAVPSSTELAAAKHHFIHHKSIHDPYNVGAFEKEALQALKTIFKENATAIMVGGSGLYLDAVTTGLDHFPEMDPSIRESLNNELETKGIASLQNQLKTLDIQTYNTIAIDNPHRVIRALEICIGSGKPYSSFLNKGKVKRNFKTITVGLTADREVIYKRINQRVDIMIESGLLEEVKSLLPFQHLNALNTVGYKELFQHLNGAWSLDFAVSEIKKNSRRFAKRQLTWFKKNEETLWFDFETPLEDIILSIQQHVNRIEENC</sequence>
<evidence type="ECO:0000256" key="12">
    <source>
        <dbReference type="RuleBase" id="RU003784"/>
    </source>
</evidence>
<comment type="catalytic activity">
    <reaction evidence="9 10 11">
        <text>adenosine(37) in tRNA + dimethylallyl diphosphate = N(6)-dimethylallyladenosine(37) in tRNA + diphosphate</text>
        <dbReference type="Rhea" id="RHEA:26482"/>
        <dbReference type="Rhea" id="RHEA-COMP:10162"/>
        <dbReference type="Rhea" id="RHEA-COMP:10375"/>
        <dbReference type="ChEBI" id="CHEBI:33019"/>
        <dbReference type="ChEBI" id="CHEBI:57623"/>
        <dbReference type="ChEBI" id="CHEBI:74411"/>
        <dbReference type="ChEBI" id="CHEBI:74415"/>
        <dbReference type="EC" id="2.5.1.75"/>
    </reaction>
</comment>
<evidence type="ECO:0000256" key="1">
    <source>
        <dbReference type="ARBA" id="ARBA00001946"/>
    </source>
</evidence>
<evidence type="ECO:0000256" key="5">
    <source>
        <dbReference type="ARBA" id="ARBA00022694"/>
    </source>
</evidence>
<dbReference type="GO" id="GO:0052381">
    <property type="term" value="F:tRNA dimethylallyltransferase activity"/>
    <property type="evidence" value="ECO:0007669"/>
    <property type="project" value="UniProtKB-EC"/>
</dbReference>
<evidence type="ECO:0000256" key="7">
    <source>
        <dbReference type="ARBA" id="ARBA00022840"/>
    </source>
</evidence>
<organism evidence="14 15">
    <name type="scientific">Mariniflexile ostreae</name>
    <dbReference type="NCBI Taxonomy" id="1520892"/>
    <lineage>
        <taxon>Bacteria</taxon>
        <taxon>Pseudomonadati</taxon>
        <taxon>Bacteroidota</taxon>
        <taxon>Flavobacteriia</taxon>
        <taxon>Flavobacteriales</taxon>
        <taxon>Flavobacteriaceae</taxon>
        <taxon>Mariniflexile</taxon>
    </lineage>
</organism>
<feature type="binding site" evidence="10">
    <location>
        <begin position="15"/>
        <end position="20"/>
    </location>
    <ligand>
        <name>substrate</name>
    </ligand>
</feature>
<dbReference type="Proteomes" id="UP001589585">
    <property type="component" value="Unassembled WGS sequence"/>
</dbReference>